<feature type="non-terminal residue" evidence="2">
    <location>
        <position position="286"/>
    </location>
</feature>
<dbReference type="PANTHER" id="PTHR10983">
    <property type="entry name" value="1-ACYLGLYCEROL-3-PHOSPHATE ACYLTRANSFERASE-RELATED"/>
    <property type="match status" value="1"/>
</dbReference>
<sequence length="286" mass="32872">MRRLLTGCFVALLLLINTLVLIGPLLVFALLKLLFRGRMRDRCSAAVMWIAETWAEIDKVIFATCIPTQWDIRGDEGLRGDTSYLVISNHQSWVDIPALVQALNRRTPFFKFFLKKELIWVPLLGLAWWGLDYPFMKRYSKAFLAKHPQLKGKDLEITKAACELFKRQPVTIVNYLEGTRFTAAKHAAQGSPYTHLLKPKAGGIAFVLDAMGEQLESIINVTIHYPGGQPGYWDLLCGNVKEVVAHFEEIKIPQQFLGKNYDQDGEYRLEFQQWINTLWEEKDRLL</sequence>
<dbReference type="InterPro" id="IPR002123">
    <property type="entry name" value="Plipid/glycerol_acylTrfase"/>
</dbReference>
<reference evidence="2 3" key="1">
    <citation type="journal article" date="2011" name="PLoS Pathog.">
        <title>Dynamic evolution of pathogenicity revealed by sequencing and comparative genomics of 19 Pseudomonas syringae isolates.</title>
        <authorList>
            <person name="Baltrus D.A."/>
            <person name="Nishimura M.T."/>
            <person name="Romanchuk A."/>
            <person name="Chang J.H."/>
            <person name="Mukhtar M.S."/>
            <person name="Cherkis K."/>
            <person name="Roach J."/>
            <person name="Grant S.R."/>
            <person name="Jones C.D."/>
            <person name="Dangl J.L."/>
        </authorList>
    </citation>
    <scope>NUCLEOTIDE SEQUENCE [LARGE SCALE GENOMIC DNA]</scope>
    <source>
        <strain evidence="3">M301072PT</strain>
    </source>
</reference>
<keyword evidence="2" id="KW-0808">Transferase</keyword>
<dbReference type="SUPFAM" id="SSF69593">
    <property type="entry name" value="Glycerol-3-phosphate (1)-acyltransferase"/>
    <property type="match status" value="1"/>
</dbReference>
<evidence type="ECO:0000313" key="2">
    <source>
        <dbReference type="EMBL" id="EGH33271.1"/>
    </source>
</evidence>
<gene>
    <name evidence="2" type="ORF">PSYJA_31796</name>
</gene>
<feature type="domain" description="Phospholipid/glycerol acyltransferase" evidence="1">
    <location>
        <begin position="84"/>
        <end position="226"/>
    </location>
</feature>
<proteinExistence type="predicted"/>
<comment type="caution">
    <text evidence="2">The sequence shown here is derived from an EMBL/GenBank/DDBJ whole genome shotgun (WGS) entry which is preliminary data.</text>
</comment>
<dbReference type="SMART" id="SM00563">
    <property type="entry name" value="PlsC"/>
    <property type="match status" value="1"/>
</dbReference>
<dbReference type="HOGENOM" id="CLU_054727_0_0_6"/>
<dbReference type="PANTHER" id="PTHR10983:SF16">
    <property type="entry name" value="LYSOCARDIOLIPIN ACYLTRANSFERASE 1"/>
    <property type="match status" value="1"/>
</dbReference>
<keyword evidence="2" id="KW-0012">Acyltransferase</keyword>
<evidence type="ECO:0000259" key="1">
    <source>
        <dbReference type="SMART" id="SM00563"/>
    </source>
</evidence>
<dbReference type="EMBL" id="AEAH01001537">
    <property type="protein sequence ID" value="EGH33271.1"/>
    <property type="molecule type" value="Genomic_DNA"/>
</dbReference>
<dbReference type="GO" id="GO:0016746">
    <property type="term" value="F:acyltransferase activity"/>
    <property type="evidence" value="ECO:0007669"/>
    <property type="project" value="UniProtKB-KW"/>
</dbReference>
<evidence type="ECO:0000313" key="3">
    <source>
        <dbReference type="Proteomes" id="UP000004471"/>
    </source>
</evidence>
<accession>F3FSS9</accession>
<dbReference type="NCBIfam" id="NF010621">
    <property type="entry name" value="PRK14014.1"/>
    <property type="match status" value="1"/>
</dbReference>
<dbReference type="Pfam" id="PF01553">
    <property type="entry name" value="Acyltransferase"/>
    <property type="match status" value="1"/>
</dbReference>
<dbReference type="AlphaFoldDB" id="F3FSS9"/>
<protein>
    <submittedName>
        <fullName evidence="2">Putative acyltransferase</fullName>
    </submittedName>
</protein>
<dbReference type="CDD" id="cd07990">
    <property type="entry name" value="LPLAT_LCLAT1-like"/>
    <property type="match status" value="1"/>
</dbReference>
<dbReference type="Proteomes" id="UP000004471">
    <property type="component" value="Unassembled WGS sequence"/>
</dbReference>
<name>F3FSS9_PSESX</name>
<organism evidence="2 3">
    <name type="scientific">Pseudomonas syringae pv. japonica str. M301072</name>
    <dbReference type="NCBI Taxonomy" id="629262"/>
    <lineage>
        <taxon>Bacteria</taxon>
        <taxon>Pseudomonadati</taxon>
        <taxon>Pseudomonadota</taxon>
        <taxon>Gammaproteobacteria</taxon>
        <taxon>Pseudomonadales</taxon>
        <taxon>Pseudomonadaceae</taxon>
        <taxon>Pseudomonas</taxon>
        <taxon>Pseudomonas syringae</taxon>
    </lineage>
</organism>